<dbReference type="Proteomes" id="UP001596266">
    <property type="component" value="Unassembled WGS sequence"/>
</dbReference>
<feature type="transmembrane region" description="Helical" evidence="1">
    <location>
        <begin position="12"/>
        <end position="29"/>
    </location>
</feature>
<comment type="caution">
    <text evidence="3">The sequence shown here is derived from an EMBL/GenBank/DDBJ whole genome shotgun (WGS) entry which is preliminary data.</text>
</comment>
<dbReference type="InterPro" id="IPR002881">
    <property type="entry name" value="DUF58"/>
</dbReference>
<name>A0ABW1X310_9ACTN</name>
<evidence type="ECO:0000313" key="4">
    <source>
        <dbReference type="Proteomes" id="UP001596266"/>
    </source>
</evidence>
<evidence type="ECO:0000313" key="3">
    <source>
        <dbReference type="EMBL" id="MFC6397883.1"/>
    </source>
</evidence>
<reference evidence="4" key="1">
    <citation type="journal article" date="2019" name="Int. J. Syst. Evol. Microbiol.">
        <title>The Global Catalogue of Microorganisms (GCM) 10K type strain sequencing project: providing services to taxonomists for standard genome sequencing and annotation.</title>
        <authorList>
            <consortium name="The Broad Institute Genomics Platform"/>
            <consortium name="The Broad Institute Genome Sequencing Center for Infectious Disease"/>
            <person name="Wu L."/>
            <person name="Ma J."/>
        </authorList>
    </citation>
    <scope>NUCLEOTIDE SEQUENCE [LARGE SCALE GENOMIC DNA]</scope>
    <source>
        <strain evidence="4">CGMCC 1.15277</strain>
    </source>
</reference>
<dbReference type="PANTHER" id="PTHR34351">
    <property type="entry name" value="SLR1927 PROTEIN-RELATED"/>
    <property type="match status" value="1"/>
</dbReference>
<keyword evidence="4" id="KW-1185">Reference proteome</keyword>
<feature type="transmembrane region" description="Helical" evidence="1">
    <location>
        <begin position="36"/>
        <end position="54"/>
    </location>
</feature>
<keyword evidence="1" id="KW-0472">Membrane</keyword>
<gene>
    <name evidence="3" type="ORF">ACFP57_12950</name>
</gene>
<organism evidence="3 4">
    <name type="scientific">Luteococcus sanguinis</name>
    <dbReference type="NCBI Taxonomy" id="174038"/>
    <lineage>
        <taxon>Bacteria</taxon>
        <taxon>Bacillati</taxon>
        <taxon>Actinomycetota</taxon>
        <taxon>Actinomycetes</taxon>
        <taxon>Propionibacteriales</taxon>
        <taxon>Propionibacteriaceae</taxon>
        <taxon>Luteococcus</taxon>
    </lineage>
</organism>
<keyword evidence="1" id="KW-0812">Transmembrane</keyword>
<dbReference type="Pfam" id="PF01882">
    <property type="entry name" value="DUF58"/>
    <property type="match status" value="1"/>
</dbReference>
<dbReference type="PROSITE" id="PS51257">
    <property type="entry name" value="PROKAR_LIPOPROTEIN"/>
    <property type="match status" value="1"/>
</dbReference>
<dbReference type="RefSeq" id="WP_343886903.1">
    <property type="nucleotide sequence ID" value="NZ_BAAAKI010000025.1"/>
</dbReference>
<sequence length="405" mass="43337">MRRPDVPLHPFGWATLAAGVGCLLVGLVTRWWELRLVGVFALLLVAIALAFTLGRPAYRVTVQVDDDRVLVGDPAGGGLTVTNVGGRRSLPTRLDLPIGEQVASFPVPSLAAGAEQPNGFVVPTQRRGIVHVGPASTVQGDPLSLAGRTARWTEQVTVHVHPRTVPLPGGTVGLVHDLEGRSADEPSDADMDFHALREYAPGDDRRQVHWRSTARAGQLLVRQYAQTRQARLALGLDTAPGSYLDDDEFELAVQVAGSVGLQALRERNPLTLVTEQSVLPDPHPRRLLDELSGVQLAVAGGARNGAGRNGAGWNGAGRNGAGPRELARQLMRRCPTASVVVVVTGSAMRPVELSRQLTAIPEQVRVIAIQAHPATSTVVRSIARTSMIRVPELSELPRAMRRATL</sequence>
<dbReference type="EMBL" id="JBHSUA010000024">
    <property type="protein sequence ID" value="MFC6397883.1"/>
    <property type="molecule type" value="Genomic_DNA"/>
</dbReference>
<accession>A0ABW1X310</accession>
<protein>
    <submittedName>
        <fullName evidence="3">DUF58 domain-containing protein</fullName>
    </submittedName>
</protein>
<evidence type="ECO:0000259" key="2">
    <source>
        <dbReference type="Pfam" id="PF01882"/>
    </source>
</evidence>
<evidence type="ECO:0000256" key="1">
    <source>
        <dbReference type="SAM" id="Phobius"/>
    </source>
</evidence>
<feature type="domain" description="DUF58" evidence="2">
    <location>
        <begin position="196"/>
        <end position="370"/>
    </location>
</feature>
<dbReference type="PANTHER" id="PTHR34351:SF1">
    <property type="entry name" value="SLR1927 PROTEIN"/>
    <property type="match status" value="1"/>
</dbReference>
<proteinExistence type="predicted"/>
<keyword evidence="1" id="KW-1133">Transmembrane helix</keyword>